<dbReference type="InParanoid" id="A7RW24"/>
<reference evidence="1 2" key="1">
    <citation type="journal article" date="2007" name="Science">
        <title>Sea anemone genome reveals ancestral eumetazoan gene repertoire and genomic organization.</title>
        <authorList>
            <person name="Putnam N.H."/>
            <person name="Srivastava M."/>
            <person name="Hellsten U."/>
            <person name="Dirks B."/>
            <person name="Chapman J."/>
            <person name="Salamov A."/>
            <person name="Terry A."/>
            <person name="Shapiro H."/>
            <person name="Lindquist E."/>
            <person name="Kapitonov V.V."/>
            <person name="Jurka J."/>
            <person name="Genikhovich G."/>
            <person name="Grigoriev I.V."/>
            <person name="Lucas S.M."/>
            <person name="Steele R.E."/>
            <person name="Finnerty J.R."/>
            <person name="Technau U."/>
            <person name="Martindale M.Q."/>
            <person name="Rokhsar D.S."/>
        </authorList>
    </citation>
    <scope>NUCLEOTIDE SEQUENCE [LARGE SCALE GENOMIC DNA]</scope>
    <source>
        <strain evidence="2">CH2 X CH6</strain>
    </source>
</reference>
<evidence type="ECO:0008006" key="3">
    <source>
        <dbReference type="Google" id="ProtNLM"/>
    </source>
</evidence>
<proteinExistence type="predicted"/>
<dbReference type="AlphaFoldDB" id="A7RW24"/>
<sequence>MLKNFLADMLRYDMENDESTKRTFAFDEPCENFRDVRPNACKELAEMDKHYCSDYPSQAKRFCKRTCSPCGPAKEKAPGPSAECEDLRNDCKFMIPLYRKAYNQDPCVTYPSYTYKYCRKFCSQCIGPIRV</sequence>
<dbReference type="KEGG" id="nve:5516360"/>
<dbReference type="Proteomes" id="UP000001593">
    <property type="component" value="Unassembled WGS sequence"/>
</dbReference>
<gene>
    <name evidence="1" type="ORF">NEMVEDRAFT_v1g241092</name>
</gene>
<dbReference type="PhylomeDB" id="A7RW24"/>
<dbReference type="OMA" id="PCENFRD"/>
<name>A7RW24_NEMVE</name>
<keyword evidence="2" id="KW-1185">Reference proteome</keyword>
<dbReference type="HOGENOM" id="CLU_1930054_0_0_1"/>
<dbReference type="EMBL" id="DS469545">
    <property type="protein sequence ID" value="EDO44379.1"/>
    <property type="molecule type" value="Genomic_DNA"/>
</dbReference>
<evidence type="ECO:0000313" key="1">
    <source>
        <dbReference type="EMBL" id="EDO44379.1"/>
    </source>
</evidence>
<evidence type="ECO:0000313" key="2">
    <source>
        <dbReference type="Proteomes" id="UP000001593"/>
    </source>
</evidence>
<organism evidence="1 2">
    <name type="scientific">Nematostella vectensis</name>
    <name type="common">Starlet sea anemone</name>
    <dbReference type="NCBI Taxonomy" id="45351"/>
    <lineage>
        <taxon>Eukaryota</taxon>
        <taxon>Metazoa</taxon>
        <taxon>Cnidaria</taxon>
        <taxon>Anthozoa</taxon>
        <taxon>Hexacorallia</taxon>
        <taxon>Actiniaria</taxon>
        <taxon>Edwardsiidae</taxon>
        <taxon>Nematostella</taxon>
    </lineage>
</organism>
<accession>A7RW24</accession>
<protein>
    <recommendedName>
        <fullName evidence="3">ShKT domain-containing protein</fullName>
    </recommendedName>
</protein>